<accession>A0A7X1RLG4</accession>
<gene>
    <name evidence="2" type="ORF">GEZ89_05305</name>
</gene>
<organism evidence="2 3">
    <name type="scientific">Streptococcus mitis</name>
    <dbReference type="NCBI Taxonomy" id="28037"/>
    <lineage>
        <taxon>Bacteria</taxon>
        <taxon>Bacillati</taxon>
        <taxon>Bacillota</taxon>
        <taxon>Bacilli</taxon>
        <taxon>Lactobacillales</taxon>
        <taxon>Streptococcaceae</taxon>
        <taxon>Streptococcus</taxon>
        <taxon>Streptococcus mitis group</taxon>
    </lineage>
</organism>
<evidence type="ECO:0000313" key="2">
    <source>
        <dbReference type="EMBL" id="MQQ52383.1"/>
    </source>
</evidence>
<comment type="caution">
    <text evidence="2">The sequence shown here is derived from an EMBL/GenBank/DDBJ whole genome shotgun (WGS) entry which is preliminary data.</text>
</comment>
<dbReference type="CDD" id="cd04301">
    <property type="entry name" value="NAT_SF"/>
    <property type="match status" value="1"/>
</dbReference>
<protein>
    <submittedName>
        <fullName evidence="2">GNAT family N-acetyltransferase</fullName>
    </submittedName>
</protein>
<dbReference type="Pfam" id="PF00583">
    <property type="entry name" value="Acetyltransf_1"/>
    <property type="match status" value="1"/>
</dbReference>
<dbReference type="InterPro" id="IPR000182">
    <property type="entry name" value="GNAT_dom"/>
</dbReference>
<dbReference type="AlphaFoldDB" id="A0A7X1RLG4"/>
<dbReference type="EMBL" id="WIJK01000012">
    <property type="protein sequence ID" value="MQQ52383.1"/>
    <property type="molecule type" value="Genomic_DNA"/>
</dbReference>
<reference evidence="2 3" key="1">
    <citation type="submission" date="2019-10" db="EMBL/GenBank/DDBJ databases">
        <title>Streptococcus mitis of the oral and urogenital tracts.</title>
        <authorList>
            <person name="Price T."/>
            <person name="Mores C.R."/>
            <person name="Putonti C."/>
            <person name="Wolfe A.J."/>
        </authorList>
    </citation>
    <scope>NUCLEOTIDE SEQUENCE [LARGE SCALE GENOMIC DNA]</scope>
    <source>
        <strain evidence="2 3">SM16</strain>
    </source>
</reference>
<dbReference type="Gene3D" id="3.40.630.30">
    <property type="match status" value="1"/>
</dbReference>
<proteinExistence type="predicted"/>
<dbReference type="InterPro" id="IPR016181">
    <property type="entry name" value="Acyl_CoA_acyltransferase"/>
</dbReference>
<dbReference type="SUPFAM" id="SSF55729">
    <property type="entry name" value="Acyl-CoA N-acyltransferases (Nat)"/>
    <property type="match status" value="1"/>
</dbReference>
<dbReference type="GO" id="GO:0016747">
    <property type="term" value="F:acyltransferase activity, transferring groups other than amino-acyl groups"/>
    <property type="evidence" value="ECO:0007669"/>
    <property type="project" value="InterPro"/>
</dbReference>
<name>A0A7X1RLG4_STRMT</name>
<dbReference type="RefSeq" id="WP_153225228.1">
    <property type="nucleotide sequence ID" value="NZ_WIJK01000012.1"/>
</dbReference>
<evidence type="ECO:0000259" key="1">
    <source>
        <dbReference type="PROSITE" id="PS51186"/>
    </source>
</evidence>
<keyword evidence="2" id="KW-0808">Transferase</keyword>
<sequence length="182" mass="20656">MDSIDELKLISTSSSILNDEDVRAFDCGYQELNDVFLDIYNKYDEESGHVLAIVNQNFELLGFISCRLVSFSFIAQGKEMGISIDYLGVHKDCQKRGIGSLLVTFALRLSLTIDCWLPIKGVRVHALEDAVEFYEKLGFIDPREMAIYNGKPVTMYFSIEKLRNGEIMPLTQLFETSLGNDF</sequence>
<dbReference type="Proteomes" id="UP000467560">
    <property type="component" value="Unassembled WGS sequence"/>
</dbReference>
<feature type="domain" description="N-acetyltransferase" evidence="1">
    <location>
        <begin position="12"/>
        <end position="160"/>
    </location>
</feature>
<dbReference type="PROSITE" id="PS51186">
    <property type="entry name" value="GNAT"/>
    <property type="match status" value="1"/>
</dbReference>
<evidence type="ECO:0000313" key="3">
    <source>
        <dbReference type="Proteomes" id="UP000467560"/>
    </source>
</evidence>